<dbReference type="Pfam" id="PF03473">
    <property type="entry name" value="MOSC"/>
    <property type="match status" value="1"/>
</dbReference>
<evidence type="ECO:0000259" key="1">
    <source>
        <dbReference type="PROSITE" id="PS51340"/>
    </source>
</evidence>
<dbReference type="EMBL" id="CP138858">
    <property type="protein sequence ID" value="WPJ96019.1"/>
    <property type="molecule type" value="Genomic_DNA"/>
</dbReference>
<dbReference type="RefSeq" id="WP_319832886.1">
    <property type="nucleotide sequence ID" value="NZ_CP138858.1"/>
</dbReference>
<dbReference type="InterPro" id="IPR005302">
    <property type="entry name" value="MoCF_Sase_C"/>
</dbReference>
<dbReference type="PANTHER" id="PTHR36930">
    <property type="entry name" value="METAL-SULFUR CLUSTER BIOSYNTHESIS PROTEINS YUAD-RELATED"/>
    <property type="match status" value="1"/>
</dbReference>
<evidence type="ECO:0000313" key="2">
    <source>
        <dbReference type="EMBL" id="WPJ96019.1"/>
    </source>
</evidence>
<accession>A0ABZ0RSS2</accession>
<sequence length="153" mass="17325">MKIQAIYISTGHDFVGRHGKGRLNHGIQKVDTVDCVAGSGLVGDRYFNHKEDYKGQITFFDWAVYLRIRKDFNCPELDPAWFRRNVLTSGVDLNTLIGKRFTLQGVEFEGSEECRPCYWMDEAVAPGVHEALKGFGGLRARIRTSGTLHCQQD</sequence>
<feature type="domain" description="MOSC" evidence="1">
    <location>
        <begin position="28"/>
        <end position="153"/>
    </location>
</feature>
<dbReference type="PANTHER" id="PTHR36930:SF1">
    <property type="entry name" value="MOSC DOMAIN-CONTAINING PROTEIN"/>
    <property type="match status" value="1"/>
</dbReference>
<dbReference type="InterPro" id="IPR052716">
    <property type="entry name" value="MOSC_domain"/>
</dbReference>
<keyword evidence="3" id="KW-1185">Reference proteome</keyword>
<proteinExistence type="predicted"/>
<dbReference type="PROSITE" id="PS51340">
    <property type="entry name" value="MOSC"/>
    <property type="match status" value="1"/>
</dbReference>
<dbReference type="Gene3D" id="2.40.33.20">
    <property type="entry name" value="PK beta-barrel domain-like"/>
    <property type="match status" value="1"/>
</dbReference>
<protein>
    <submittedName>
        <fullName evidence="2">Molybdenum cofactor biosysynthesis protein</fullName>
    </submittedName>
</protein>
<name>A0ABZ0RSS2_9BACT</name>
<dbReference type="SUPFAM" id="SSF50800">
    <property type="entry name" value="PK beta-barrel domain-like"/>
    <property type="match status" value="1"/>
</dbReference>
<dbReference type="InterPro" id="IPR011037">
    <property type="entry name" value="Pyrv_Knase-like_insert_dom_sf"/>
</dbReference>
<evidence type="ECO:0000313" key="3">
    <source>
        <dbReference type="Proteomes" id="UP001324993"/>
    </source>
</evidence>
<dbReference type="Proteomes" id="UP001324993">
    <property type="component" value="Chromosome"/>
</dbReference>
<organism evidence="2 3">
    <name type="scientific">Coraliomargarita algicola</name>
    <dbReference type="NCBI Taxonomy" id="3092156"/>
    <lineage>
        <taxon>Bacteria</taxon>
        <taxon>Pseudomonadati</taxon>
        <taxon>Verrucomicrobiota</taxon>
        <taxon>Opitutia</taxon>
        <taxon>Puniceicoccales</taxon>
        <taxon>Coraliomargaritaceae</taxon>
        <taxon>Coraliomargarita</taxon>
    </lineage>
</organism>
<gene>
    <name evidence="2" type="ORF">SH580_21630</name>
</gene>
<reference evidence="2 3" key="1">
    <citation type="submission" date="2023-11" db="EMBL/GenBank/DDBJ databases">
        <title>Coraliomargarita sp. nov., isolated from marine algae.</title>
        <authorList>
            <person name="Lee J.K."/>
            <person name="Baek J.H."/>
            <person name="Kim J.M."/>
            <person name="Choi D.G."/>
            <person name="Jeon C.O."/>
        </authorList>
    </citation>
    <scope>NUCLEOTIDE SEQUENCE [LARGE SCALE GENOMIC DNA]</scope>
    <source>
        <strain evidence="2 3">J2-16</strain>
    </source>
</reference>